<dbReference type="Proteomes" id="UP001159363">
    <property type="component" value="Chromosome 4"/>
</dbReference>
<comment type="caution">
    <text evidence="2">The sequence shown here is derived from an EMBL/GenBank/DDBJ whole genome shotgun (WGS) entry which is preliminary data.</text>
</comment>
<dbReference type="CDD" id="cd00304">
    <property type="entry name" value="RT_like"/>
    <property type="match status" value="1"/>
</dbReference>
<dbReference type="PANTHER" id="PTHR21301">
    <property type="entry name" value="REVERSE TRANSCRIPTASE"/>
    <property type="match status" value="1"/>
</dbReference>
<protein>
    <recommendedName>
        <fullName evidence="4">Reverse transcriptase domain-containing protein</fullName>
    </recommendedName>
</protein>
<evidence type="ECO:0000313" key="2">
    <source>
        <dbReference type="EMBL" id="KAJ8883962.1"/>
    </source>
</evidence>
<evidence type="ECO:0000313" key="3">
    <source>
        <dbReference type="Proteomes" id="UP001159363"/>
    </source>
</evidence>
<evidence type="ECO:0008006" key="4">
    <source>
        <dbReference type="Google" id="ProtNLM"/>
    </source>
</evidence>
<evidence type="ECO:0000256" key="1">
    <source>
        <dbReference type="SAM" id="MobiDB-lite"/>
    </source>
</evidence>
<feature type="region of interest" description="Disordered" evidence="1">
    <location>
        <begin position="256"/>
        <end position="280"/>
    </location>
</feature>
<gene>
    <name evidence="2" type="ORF">PR048_015818</name>
</gene>
<accession>A0ABQ9HI02</accession>
<keyword evidence="3" id="KW-1185">Reference proteome</keyword>
<name>A0ABQ9HI02_9NEOP</name>
<proteinExistence type="predicted"/>
<sequence>MFGRTRSSNLKLHLAEMVMSAVIRLVIPDESSKTSTANISEIEGAVHVLVSPLDGETHDTNGTYDSAECAVQLPNSYHSLCKLRIIDKIENLYIRQCNADVCHGKTGPSTKKRPMDEKINICIQHWKIPREKKTEHQLITIKYLSQVLQTDGMEMGSSLSPFIANIFMESFEQEALSKSSSPPKAWLRYVDDTFLANCYPTNVIKQQKKPLRPLNPKETEKPGGILVIPYVQSISEKSRRPGNKYGLRTAFRSKSTVKRLPDQELSPDTPEYEPSDNTRNFNDEELFPCETLRMDVGRSPVVEDNGDEYLQSYGDHFAQWWNRMGPRDMRKYIKGVKIIEEVKLEKTLEPFAFSFDEILPRIFQDEDNAYTNATILEEFSNTFRHDQDVGNVLSEYTSVTKIKVKQLSYCQKPDSLHDGYSRTILYLEKNKRTPKKVLHYTTRKQLFGKLKEKTILRDRNRPDEKHSREYDVECARQQRRLIRNIILNASENYNNTMEYRKYMNDIMDLLSKSSNMSYEVCFAMTQERTLKFAGVDLRQDCFSRSQFYLACLRGYERQDECQDDLPVNFGHSDFAVKLCLQDRSSNEYQEPMRVKRSTELHRNARARETGDPEKTHRPVASSVMIHRRESNPVRLGRRRVLLSATEKAIVYLVDHRMACSICSRSSYVHMHIYRHLKKAHICDLDYSCVIYHQLFNKHGHHRYVWSDVNRRSKFYGRKINHLFGNT</sequence>
<dbReference type="PANTHER" id="PTHR21301:SF11">
    <property type="entry name" value="GIY-YIG DOMAIN-CONTAINING PROTEIN"/>
    <property type="match status" value="1"/>
</dbReference>
<dbReference type="EMBL" id="JARBHB010000005">
    <property type="protein sequence ID" value="KAJ8883962.1"/>
    <property type="molecule type" value="Genomic_DNA"/>
</dbReference>
<organism evidence="2 3">
    <name type="scientific">Dryococelus australis</name>
    <dbReference type="NCBI Taxonomy" id="614101"/>
    <lineage>
        <taxon>Eukaryota</taxon>
        <taxon>Metazoa</taxon>
        <taxon>Ecdysozoa</taxon>
        <taxon>Arthropoda</taxon>
        <taxon>Hexapoda</taxon>
        <taxon>Insecta</taxon>
        <taxon>Pterygota</taxon>
        <taxon>Neoptera</taxon>
        <taxon>Polyneoptera</taxon>
        <taxon>Phasmatodea</taxon>
        <taxon>Verophasmatodea</taxon>
        <taxon>Anareolatae</taxon>
        <taxon>Phasmatidae</taxon>
        <taxon>Eurycanthinae</taxon>
        <taxon>Dryococelus</taxon>
    </lineage>
</organism>
<reference evidence="2 3" key="1">
    <citation type="submission" date="2023-02" db="EMBL/GenBank/DDBJ databases">
        <title>LHISI_Scaffold_Assembly.</title>
        <authorList>
            <person name="Stuart O.P."/>
            <person name="Cleave R."/>
            <person name="Magrath M.J.L."/>
            <person name="Mikheyev A.S."/>
        </authorList>
    </citation>
    <scope>NUCLEOTIDE SEQUENCE [LARGE SCALE GENOMIC DNA]</scope>
    <source>
        <strain evidence="2">Daus_M_001</strain>
        <tissue evidence="2">Leg muscle</tissue>
    </source>
</reference>